<keyword evidence="5" id="KW-1185">Reference proteome</keyword>
<comment type="caution">
    <text evidence="4">The sequence shown here is derived from an EMBL/GenBank/DDBJ whole genome shotgun (WGS) entry which is preliminary data.</text>
</comment>
<gene>
    <name evidence="4" type="primary">RvY_04649</name>
    <name evidence="4" type="synonym">RvY_04649.2</name>
    <name evidence="4" type="ORF">RvY_04649-2</name>
</gene>
<feature type="compositionally biased region" description="Polar residues" evidence="2">
    <location>
        <begin position="445"/>
        <end position="463"/>
    </location>
</feature>
<evidence type="ECO:0000313" key="5">
    <source>
        <dbReference type="Proteomes" id="UP000186922"/>
    </source>
</evidence>
<proteinExistence type="predicted"/>
<feature type="region of interest" description="Disordered" evidence="2">
    <location>
        <begin position="440"/>
        <end position="472"/>
    </location>
</feature>
<protein>
    <submittedName>
        <fullName evidence="4">Uncharacterized protein</fullName>
    </submittedName>
</protein>
<evidence type="ECO:0000256" key="3">
    <source>
        <dbReference type="SAM" id="Phobius"/>
    </source>
</evidence>
<evidence type="ECO:0000313" key="4">
    <source>
        <dbReference type="EMBL" id="GAU92587.1"/>
    </source>
</evidence>
<keyword evidence="1" id="KW-0175">Coiled coil</keyword>
<feature type="coiled-coil region" evidence="1">
    <location>
        <begin position="309"/>
        <end position="435"/>
    </location>
</feature>
<name>A0A1D1UZ04_RAMVA</name>
<sequence length="472" mass="54461">MNGNVVSRRQEGVVINRKSTVDNESASGIVTEEFRFTQGKAKQSLSVSGLILLTIELAITIVQTKVIPMANFVSSMMPVKMVRGLFLDGLFAMMFYLPLAITKTILVQLGLDKTIANWLGIESNVVIVASNEEVQKEMERMRNYIRDVNDVNTRLTAQKDFLNADLARKVQQLEKENKQMKDHLNDLDQTCRSLHSQLATSKNENATLRNRINETESTLKKTEANLFNAQEENRANQRALKEMELVQKKMKDATEGWNQASSELNKMRNDAARREEVIKATADELLVVRRDVESLQINAQREAMKMMEVMEQRNAMDKAVKEKDQQIQEMHKTLEQMQQQKAMWESEMQQMKERTGRSENETRRVVEDIRVAQSQREEVQHKAQAVYQERDQLRRELNDTHQQLNRTRQELELMRGNMEHEMGELRQELEQNKELIVVQEEVVRNGTSDSPGSDQASSQQANPSKKKKPSKQ</sequence>
<feature type="transmembrane region" description="Helical" evidence="3">
    <location>
        <begin position="82"/>
        <end position="101"/>
    </location>
</feature>
<evidence type="ECO:0000256" key="1">
    <source>
        <dbReference type="SAM" id="Coils"/>
    </source>
</evidence>
<keyword evidence="3" id="KW-0472">Membrane</keyword>
<dbReference type="Proteomes" id="UP000186922">
    <property type="component" value="Unassembled WGS sequence"/>
</dbReference>
<dbReference type="AlphaFoldDB" id="A0A1D1UZ04"/>
<dbReference type="SUPFAM" id="SSF57997">
    <property type="entry name" value="Tropomyosin"/>
    <property type="match status" value="1"/>
</dbReference>
<organism evidence="4 5">
    <name type="scientific">Ramazzottius varieornatus</name>
    <name type="common">Water bear</name>
    <name type="synonym">Tardigrade</name>
    <dbReference type="NCBI Taxonomy" id="947166"/>
    <lineage>
        <taxon>Eukaryota</taxon>
        <taxon>Metazoa</taxon>
        <taxon>Ecdysozoa</taxon>
        <taxon>Tardigrada</taxon>
        <taxon>Eutardigrada</taxon>
        <taxon>Parachela</taxon>
        <taxon>Hypsibioidea</taxon>
        <taxon>Ramazzottiidae</taxon>
        <taxon>Ramazzottius</taxon>
    </lineage>
</organism>
<keyword evidence="3" id="KW-1133">Transmembrane helix</keyword>
<reference evidence="4 5" key="1">
    <citation type="journal article" date="2016" name="Nat. Commun.">
        <title>Extremotolerant tardigrade genome and improved radiotolerance of human cultured cells by tardigrade-unique protein.</title>
        <authorList>
            <person name="Hashimoto T."/>
            <person name="Horikawa D.D."/>
            <person name="Saito Y."/>
            <person name="Kuwahara H."/>
            <person name="Kozuka-Hata H."/>
            <person name="Shin-I T."/>
            <person name="Minakuchi Y."/>
            <person name="Ohishi K."/>
            <person name="Motoyama A."/>
            <person name="Aizu T."/>
            <person name="Enomoto A."/>
            <person name="Kondo K."/>
            <person name="Tanaka S."/>
            <person name="Hara Y."/>
            <person name="Koshikawa S."/>
            <person name="Sagara H."/>
            <person name="Miura T."/>
            <person name="Yokobori S."/>
            <person name="Miyagawa K."/>
            <person name="Suzuki Y."/>
            <person name="Kubo T."/>
            <person name="Oyama M."/>
            <person name="Kohara Y."/>
            <person name="Fujiyama A."/>
            <person name="Arakawa K."/>
            <person name="Katayama T."/>
            <person name="Toyoda A."/>
            <person name="Kunieda T."/>
        </authorList>
    </citation>
    <scope>NUCLEOTIDE SEQUENCE [LARGE SCALE GENOMIC DNA]</scope>
    <source>
        <strain evidence="4 5">YOKOZUNA-1</strain>
    </source>
</reference>
<accession>A0A1D1UZ04</accession>
<dbReference type="STRING" id="947166.A0A1D1UZ04"/>
<feature type="transmembrane region" description="Helical" evidence="3">
    <location>
        <begin position="45"/>
        <end position="62"/>
    </location>
</feature>
<dbReference type="EMBL" id="BDGG01000002">
    <property type="protein sequence ID" value="GAU92587.1"/>
    <property type="molecule type" value="Genomic_DNA"/>
</dbReference>
<keyword evidence="3" id="KW-0812">Transmembrane</keyword>
<feature type="coiled-coil region" evidence="1">
    <location>
        <begin position="131"/>
        <end position="256"/>
    </location>
</feature>
<evidence type="ECO:0000256" key="2">
    <source>
        <dbReference type="SAM" id="MobiDB-lite"/>
    </source>
</evidence>